<keyword evidence="3" id="KW-1185">Reference proteome</keyword>
<evidence type="ECO:0000313" key="2">
    <source>
        <dbReference type="EMBL" id="OQP60920.1"/>
    </source>
</evidence>
<dbReference type="STRING" id="1703345.A3860_04105"/>
<dbReference type="RefSeq" id="WP_081150926.1">
    <property type="nucleotide sequence ID" value="NZ_LVYD01000058.1"/>
</dbReference>
<protein>
    <recommendedName>
        <fullName evidence="4">DUF3098 domain-containing protein</fullName>
    </recommendedName>
</protein>
<comment type="caution">
    <text evidence="2">The sequence shown here is derived from an EMBL/GenBank/DDBJ whole genome shotgun (WGS) entry which is preliminary data.</text>
</comment>
<keyword evidence="1" id="KW-0812">Transmembrane</keyword>
<dbReference type="Pfam" id="PF11297">
    <property type="entry name" value="DUF3098"/>
    <property type="match status" value="1"/>
</dbReference>
<feature type="transmembrane region" description="Helical" evidence="1">
    <location>
        <begin position="20"/>
        <end position="39"/>
    </location>
</feature>
<evidence type="ECO:0000313" key="3">
    <source>
        <dbReference type="Proteomes" id="UP000192796"/>
    </source>
</evidence>
<dbReference type="InterPro" id="IPR021448">
    <property type="entry name" value="DUF3098"/>
</dbReference>
<dbReference type="Proteomes" id="UP000192796">
    <property type="component" value="Unassembled WGS sequence"/>
</dbReference>
<keyword evidence="1" id="KW-1133">Transmembrane helix</keyword>
<sequence length="84" mass="9264">MKETKKQTAPATSLFTRENYIWIIAGIILVGIGIILMAGGNSDDPNVFRENEVYSARRITIAPILILLGLGVEVYAIFKKPKNS</sequence>
<dbReference type="EMBL" id="LVYD01000058">
    <property type="protein sequence ID" value="OQP60920.1"/>
    <property type="molecule type" value="Genomic_DNA"/>
</dbReference>
<dbReference type="OrthoDB" id="963379at2"/>
<accession>A0A1V9FRF7</accession>
<reference evidence="2 3" key="1">
    <citation type="submission" date="2016-03" db="EMBL/GenBank/DDBJ databases">
        <title>Niastella vici sp. nov., isolated from farmland soil.</title>
        <authorList>
            <person name="Chen L."/>
            <person name="Wang D."/>
            <person name="Yang S."/>
            <person name="Wang G."/>
        </authorList>
    </citation>
    <scope>NUCLEOTIDE SEQUENCE [LARGE SCALE GENOMIC DNA]</scope>
    <source>
        <strain evidence="2 3">DJ57</strain>
    </source>
</reference>
<keyword evidence="1" id="KW-0472">Membrane</keyword>
<dbReference type="AlphaFoldDB" id="A0A1V9FRF7"/>
<feature type="transmembrane region" description="Helical" evidence="1">
    <location>
        <begin position="59"/>
        <end position="78"/>
    </location>
</feature>
<evidence type="ECO:0008006" key="4">
    <source>
        <dbReference type="Google" id="ProtNLM"/>
    </source>
</evidence>
<proteinExistence type="predicted"/>
<gene>
    <name evidence="2" type="ORF">A3860_04105</name>
</gene>
<name>A0A1V9FRF7_9BACT</name>
<organism evidence="2 3">
    <name type="scientific">Niastella vici</name>
    <dbReference type="NCBI Taxonomy" id="1703345"/>
    <lineage>
        <taxon>Bacteria</taxon>
        <taxon>Pseudomonadati</taxon>
        <taxon>Bacteroidota</taxon>
        <taxon>Chitinophagia</taxon>
        <taxon>Chitinophagales</taxon>
        <taxon>Chitinophagaceae</taxon>
        <taxon>Niastella</taxon>
    </lineage>
</organism>
<evidence type="ECO:0000256" key="1">
    <source>
        <dbReference type="SAM" id="Phobius"/>
    </source>
</evidence>